<protein>
    <submittedName>
        <fullName evidence="1">Uncharacterized protein</fullName>
    </submittedName>
</protein>
<evidence type="ECO:0000313" key="1">
    <source>
        <dbReference type="EMBL" id="MVT40220.1"/>
    </source>
</evidence>
<keyword evidence="2" id="KW-1185">Reference proteome</keyword>
<evidence type="ECO:0000313" key="2">
    <source>
        <dbReference type="Proteomes" id="UP000468388"/>
    </source>
</evidence>
<dbReference type="Proteomes" id="UP000468388">
    <property type="component" value="Unassembled WGS sequence"/>
</dbReference>
<gene>
    <name evidence="1" type="ORF">GO495_06480</name>
</gene>
<dbReference type="OrthoDB" id="2991017at2"/>
<sequence length="113" mass="13634">MQTNFELPIQTTLFRTGKPVAQELTASCDQYRKWVAIYKNKGEDLMEPISAWEFVISIFEIDKENVDENFGPNEMYNIRRYYAKDQEELREKLYQLNIDLSKFTYPWRCDYPL</sequence>
<dbReference type="EMBL" id="WRXO01000001">
    <property type="protein sequence ID" value="MVT40220.1"/>
    <property type="molecule type" value="Genomic_DNA"/>
</dbReference>
<name>A0A6N8J4X1_9BACT</name>
<proteinExistence type="predicted"/>
<dbReference type="RefSeq" id="WP_157298846.1">
    <property type="nucleotide sequence ID" value="NZ_BAAAZB010000005.1"/>
</dbReference>
<organism evidence="1 2">
    <name type="scientific">Chitinophaga oryziterrae</name>
    <dbReference type="NCBI Taxonomy" id="1031224"/>
    <lineage>
        <taxon>Bacteria</taxon>
        <taxon>Pseudomonadati</taxon>
        <taxon>Bacteroidota</taxon>
        <taxon>Chitinophagia</taxon>
        <taxon>Chitinophagales</taxon>
        <taxon>Chitinophagaceae</taxon>
        <taxon>Chitinophaga</taxon>
    </lineage>
</organism>
<reference evidence="1 2" key="1">
    <citation type="submission" date="2019-12" db="EMBL/GenBank/DDBJ databases">
        <title>The draft genomic sequence of strain Chitinophaga oryziterrae JCM 16595.</title>
        <authorList>
            <person name="Zhang X."/>
        </authorList>
    </citation>
    <scope>NUCLEOTIDE SEQUENCE [LARGE SCALE GENOMIC DNA]</scope>
    <source>
        <strain evidence="1 2">JCM 16595</strain>
    </source>
</reference>
<comment type="caution">
    <text evidence="1">The sequence shown here is derived from an EMBL/GenBank/DDBJ whole genome shotgun (WGS) entry which is preliminary data.</text>
</comment>
<accession>A0A6N8J4X1</accession>
<dbReference type="AlphaFoldDB" id="A0A6N8J4X1"/>